<evidence type="ECO:0000256" key="6">
    <source>
        <dbReference type="ARBA" id="ARBA00023002"/>
    </source>
</evidence>
<evidence type="ECO:0000313" key="12">
    <source>
        <dbReference type="Proteomes" id="UP000308054"/>
    </source>
</evidence>
<dbReference type="SUPFAM" id="SSF53597">
    <property type="entry name" value="Dihydrofolate reductase-like"/>
    <property type="match status" value="1"/>
</dbReference>
<dbReference type="Proteomes" id="UP000308054">
    <property type="component" value="Unassembled WGS sequence"/>
</dbReference>
<comment type="catalytic activity">
    <reaction evidence="8">
        <text>(6S)-5,6,7,8-tetrahydrofolate + NADP(+) = 7,8-dihydrofolate + NADPH + H(+)</text>
        <dbReference type="Rhea" id="RHEA:15009"/>
        <dbReference type="ChEBI" id="CHEBI:15378"/>
        <dbReference type="ChEBI" id="CHEBI:57451"/>
        <dbReference type="ChEBI" id="CHEBI:57453"/>
        <dbReference type="ChEBI" id="CHEBI:57783"/>
        <dbReference type="ChEBI" id="CHEBI:58349"/>
        <dbReference type="EC" id="1.5.1.3"/>
    </reaction>
</comment>
<name>A0A4S2GYL7_9PROT</name>
<evidence type="ECO:0000256" key="1">
    <source>
        <dbReference type="ARBA" id="ARBA00004903"/>
    </source>
</evidence>
<keyword evidence="6 8" id="KW-0560">Oxidoreductase</keyword>
<evidence type="ECO:0000259" key="10">
    <source>
        <dbReference type="PROSITE" id="PS51330"/>
    </source>
</evidence>
<accession>A0A4S2GYL7</accession>
<dbReference type="InterPro" id="IPR017925">
    <property type="entry name" value="DHFR_CS"/>
</dbReference>
<keyword evidence="4 8" id="KW-0554">One-carbon metabolism</keyword>
<evidence type="ECO:0000256" key="7">
    <source>
        <dbReference type="ARBA" id="ARBA00025067"/>
    </source>
</evidence>
<evidence type="ECO:0000313" key="11">
    <source>
        <dbReference type="EMBL" id="TGY88265.1"/>
    </source>
</evidence>
<evidence type="ECO:0000256" key="8">
    <source>
        <dbReference type="PIRNR" id="PIRNR000194"/>
    </source>
</evidence>
<feature type="domain" description="DHFR" evidence="10">
    <location>
        <begin position="6"/>
        <end position="170"/>
    </location>
</feature>
<protein>
    <recommendedName>
        <fullName evidence="3 8">Dihydrofolate reductase</fullName>
        <ecNumber evidence="3 8">1.5.1.3</ecNumber>
    </recommendedName>
</protein>
<dbReference type="PROSITE" id="PS00075">
    <property type="entry name" value="DHFR_1"/>
    <property type="match status" value="1"/>
</dbReference>
<sequence length="172" mass="19161">MSRAVKLVHVVARGRNGVIGREGDLPWKLRSDLKRFRQITMGKPVVMGRRTWESLPRKPLPGRPNIVVSTTLADAEGAEVFDDPWHALEAARAAAIQAGVDEVCIIGGAQLYALTLERADRLYLTEVDLAPQGSAVYPDIDESAWREVHRERHEPGEGDDAAFTLRVLDRMR</sequence>
<dbReference type="PRINTS" id="PR00070">
    <property type="entry name" value="DHFR"/>
</dbReference>
<evidence type="ECO:0000256" key="9">
    <source>
        <dbReference type="RuleBase" id="RU004474"/>
    </source>
</evidence>
<dbReference type="InterPro" id="IPR001796">
    <property type="entry name" value="DHFR_dom"/>
</dbReference>
<dbReference type="Pfam" id="PF00186">
    <property type="entry name" value="DHFR_1"/>
    <property type="match status" value="1"/>
</dbReference>
<dbReference type="Gene3D" id="3.40.430.10">
    <property type="entry name" value="Dihydrofolate Reductase, subunit A"/>
    <property type="match status" value="1"/>
</dbReference>
<evidence type="ECO:0000256" key="3">
    <source>
        <dbReference type="ARBA" id="ARBA00012856"/>
    </source>
</evidence>
<comment type="caution">
    <text evidence="11">The sequence shown here is derived from an EMBL/GenBank/DDBJ whole genome shotgun (WGS) entry which is preliminary data.</text>
</comment>
<dbReference type="PANTHER" id="PTHR48069:SF3">
    <property type="entry name" value="DIHYDROFOLATE REDUCTASE"/>
    <property type="match status" value="1"/>
</dbReference>
<reference evidence="11 12" key="1">
    <citation type="journal article" date="2017" name="Int. J. Syst. Evol. Microbiol.">
        <title>Marinicauda algicola sp. nov., isolated from a marine red alga Rhodosorus marinus.</title>
        <authorList>
            <person name="Jeong S.E."/>
            <person name="Jeon S.H."/>
            <person name="Chun B.H."/>
            <person name="Kim D.W."/>
            <person name="Jeon C.O."/>
        </authorList>
    </citation>
    <scope>NUCLEOTIDE SEQUENCE [LARGE SCALE GENOMIC DNA]</scope>
    <source>
        <strain evidence="11 12">JCM 31718</strain>
    </source>
</reference>
<dbReference type="GO" id="GO:0046654">
    <property type="term" value="P:tetrahydrofolate biosynthetic process"/>
    <property type="evidence" value="ECO:0007669"/>
    <property type="project" value="UniProtKB-UniPathway"/>
</dbReference>
<evidence type="ECO:0000256" key="4">
    <source>
        <dbReference type="ARBA" id="ARBA00022563"/>
    </source>
</evidence>
<dbReference type="AlphaFoldDB" id="A0A4S2GYL7"/>
<organism evidence="11 12">
    <name type="scientific">Marinicauda algicola</name>
    <dbReference type="NCBI Taxonomy" id="2029849"/>
    <lineage>
        <taxon>Bacteria</taxon>
        <taxon>Pseudomonadati</taxon>
        <taxon>Pseudomonadota</taxon>
        <taxon>Alphaproteobacteria</taxon>
        <taxon>Maricaulales</taxon>
        <taxon>Maricaulaceae</taxon>
        <taxon>Marinicauda</taxon>
    </lineage>
</organism>
<dbReference type="GO" id="GO:0050661">
    <property type="term" value="F:NADP binding"/>
    <property type="evidence" value="ECO:0007669"/>
    <property type="project" value="InterPro"/>
</dbReference>
<comment type="similarity">
    <text evidence="2 8 9">Belongs to the dihydrofolate reductase family.</text>
</comment>
<dbReference type="GO" id="GO:0046452">
    <property type="term" value="P:dihydrofolate metabolic process"/>
    <property type="evidence" value="ECO:0007669"/>
    <property type="project" value="TreeGrafter"/>
</dbReference>
<evidence type="ECO:0000256" key="2">
    <source>
        <dbReference type="ARBA" id="ARBA00009539"/>
    </source>
</evidence>
<proteinExistence type="inferred from homology"/>
<dbReference type="GO" id="GO:0006730">
    <property type="term" value="P:one-carbon metabolic process"/>
    <property type="evidence" value="ECO:0007669"/>
    <property type="project" value="UniProtKB-KW"/>
</dbReference>
<dbReference type="InterPro" id="IPR024072">
    <property type="entry name" value="DHFR-like_dom_sf"/>
</dbReference>
<keyword evidence="5 8" id="KW-0521">NADP</keyword>
<comment type="function">
    <text evidence="7 8">Key enzyme in folate metabolism. Catalyzes an essential reaction for de novo glycine and purine synthesis, and for DNA precursor synthesis.</text>
</comment>
<dbReference type="OrthoDB" id="9804315at2"/>
<evidence type="ECO:0000256" key="5">
    <source>
        <dbReference type="ARBA" id="ARBA00022857"/>
    </source>
</evidence>
<dbReference type="PROSITE" id="PS51330">
    <property type="entry name" value="DHFR_2"/>
    <property type="match status" value="1"/>
</dbReference>
<gene>
    <name evidence="11" type="ORF">E5163_10590</name>
</gene>
<dbReference type="InterPro" id="IPR012259">
    <property type="entry name" value="DHFR"/>
</dbReference>
<dbReference type="GO" id="GO:0004146">
    <property type="term" value="F:dihydrofolate reductase activity"/>
    <property type="evidence" value="ECO:0007669"/>
    <property type="project" value="UniProtKB-EC"/>
</dbReference>
<comment type="pathway">
    <text evidence="1 8">Cofactor biosynthesis; tetrahydrofolate biosynthesis; 5,6,7,8-tetrahydrofolate from 7,8-dihydrofolate: step 1/1.</text>
</comment>
<dbReference type="PANTHER" id="PTHR48069">
    <property type="entry name" value="DIHYDROFOLATE REDUCTASE"/>
    <property type="match status" value="1"/>
</dbReference>
<dbReference type="EMBL" id="SRXW01000003">
    <property type="protein sequence ID" value="TGY88265.1"/>
    <property type="molecule type" value="Genomic_DNA"/>
</dbReference>
<dbReference type="EC" id="1.5.1.3" evidence="3 8"/>
<dbReference type="CDD" id="cd00209">
    <property type="entry name" value="DHFR"/>
    <property type="match status" value="1"/>
</dbReference>
<dbReference type="PIRSF" id="PIRSF000194">
    <property type="entry name" value="DHFR"/>
    <property type="match status" value="1"/>
</dbReference>
<dbReference type="GO" id="GO:0046655">
    <property type="term" value="P:folic acid metabolic process"/>
    <property type="evidence" value="ECO:0007669"/>
    <property type="project" value="TreeGrafter"/>
</dbReference>
<dbReference type="UniPathway" id="UPA00077">
    <property type="reaction ID" value="UER00158"/>
</dbReference>
<dbReference type="GO" id="GO:0005829">
    <property type="term" value="C:cytosol"/>
    <property type="evidence" value="ECO:0007669"/>
    <property type="project" value="TreeGrafter"/>
</dbReference>
<keyword evidence="12" id="KW-1185">Reference proteome</keyword>